<accession>A0A8H7CX08</accession>
<protein>
    <submittedName>
        <fullName evidence="1">Uncharacterized protein</fullName>
    </submittedName>
</protein>
<evidence type="ECO:0000313" key="2">
    <source>
        <dbReference type="Proteomes" id="UP000620124"/>
    </source>
</evidence>
<dbReference type="AlphaFoldDB" id="A0A8H7CX08"/>
<gene>
    <name evidence="1" type="ORF">MVEN_01051300</name>
</gene>
<proteinExistence type="predicted"/>
<organism evidence="1 2">
    <name type="scientific">Mycena venus</name>
    <dbReference type="NCBI Taxonomy" id="2733690"/>
    <lineage>
        <taxon>Eukaryota</taxon>
        <taxon>Fungi</taxon>
        <taxon>Dikarya</taxon>
        <taxon>Basidiomycota</taxon>
        <taxon>Agaricomycotina</taxon>
        <taxon>Agaricomycetes</taxon>
        <taxon>Agaricomycetidae</taxon>
        <taxon>Agaricales</taxon>
        <taxon>Marasmiineae</taxon>
        <taxon>Mycenaceae</taxon>
        <taxon>Mycena</taxon>
    </lineage>
</organism>
<name>A0A8H7CX08_9AGAR</name>
<reference evidence="1" key="1">
    <citation type="submission" date="2020-05" db="EMBL/GenBank/DDBJ databases">
        <title>Mycena genomes resolve the evolution of fungal bioluminescence.</title>
        <authorList>
            <person name="Tsai I.J."/>
        </authorList>
    </citation>
    <scope>NUCLEOTIDE SEQUENCE</scope>
    <source>
        <strain evidence="1">CCC161011</strain>
    </source>
</reference>
<comment type="caution">
    <text evidence="1">The sequence shown here is derived from an EMBL/GenBank/DDBJ whole genome shotgun (WGS) entry which is preliminary data.</text>
</comment>
<sequence>MRPLVFTPLWKGLGAGSEISLITSNGTIESWLAVTHSLLERRLRARIHTSHAAVRILAGDPTASMYANSSLVLNVSTSEAPVAVYLHPAYEGTYDLQTTEARAEVDRDYSAEDPSEMNRQRTVHWTATEPHDRVWGHMYWSFNGEPSPEGMNRGSISIRSTKSDVTLYC</sequence>
<keyword evidence="2" id="KW-1185">Reference proteome</keyword>
<dbReference type="Proteomes" id="UP000620124">
    <property type="component" value="Unassembled WGS sequence"/>
</dbReference>
<dbReference type="EMBL" id="JACAZI010000008">
    <property type="protein sequence ID" value="KAF7353664.1"/>
    <property type="molecule type" value="Genomic_DNA"/>
</dbReference>
<dbReference type="OrthoDB" id="5570013at2759"/>
<evidence type="ECO:0000313" key="1">
    <source>
        <dbReference type="EMBL" id="KAF7353664.1"/>
    </source>
</evidence>